<dbReference type="Proteomes" id="UP000216339">
    <property type="component" value="Unassembled WGS sequence"/>
</dbReference>
<dbReference type="GO" id="GO:0004594">
    <property type="term" value="F:pantothenate kinase activity"/>
    <property type="evidence" value="ECO:0007669"/>
    <property type="project" value="UniProtKB-UniRule"/>
</dbReference>
<feature type="binding site" evidence="16">
    <location>
        <begin position="102"/>
        <end position="105"/>
    </location>
    <ligand>
        <name>substrate</name>
    </ligand>
</feature>
<dbReference type="SUPFAM" id="SSF53067">
    <property type="entry name" value="Actin-like ATPase domain"/>
    <property type="match status" value="2"/>
</dbReference>
<dbReference type="GO" id="GO:0046872">
    <property type="term" value="F:metal ion binding"/>
    <property type="evidence" value="ECO:0007669"/>
    <property type="project" value="UniProtKB-KW"/>
</dbReference>
<gene>
    <name evidence="16" type="primary">coaX</name>
    <name evidence="17" type="ORF">BSZ37_07180</name>
</gene>
<feature type="binding site" evidence="16">
    <location>
        <position position="128"/>
    </location>
    <ligand>
        <name>ATP</name>
        <dbReference type="ChEBI" id="CHEBI:30616"/>
    </ligand>
</feature>
<evidence type="ECO:0000256" key="2">
    <source>
        <dbReference type="ARBA" id="ARBA00001958"/>
    </source>
</evidence>
<evidence type="ECO:0000256" key="8">
    <source>
        <dbReference type="ARBA" id="ARBA00022679"/>
    </source>
</evidence>
<sequence length="249" mass="25738">MPPPAFLALDAGNSSVKAAVWNGAWGETVRFPADDAPAEVWAARLGSVAGRAEAGGIASVVPDLTPVLAEAVERLTGTAPVVVSVDLPLPFRLAYATPRTLGTDRLAAAVGAHALAEGRAVIALDAGSAITTEVVTSEPAYLGGAILPGPDLLRRSLARDTRQLPDVPWPDVPRPIGDSTVSAIQAGLGALVLDGVAGLLRRTRDALGGNALVLATGGWGVWLAERLPEVDRVEPYLVHDGIRRLAARR</sequence>
<evidence type="ECO:0000256" key="15">
    <source>
        <dbReference type="ARBA" id="ARBA00040883"/>
    </source>
</evidence>
<dbReference type="Gene3D" id="3.30.420.40">
    <property type="match status" value="2"/>
</dbReference>
<name>A0A271IYN5_9BACT</name>
<evidence type="ECO:0000313" key="18">
    <source>
        <dbReference type="Proteomes" id="UP000216339"/>
    </source>
</evidence>
<feature type="binding site" evidence="16">
    <location>
        <position position="125"/>
    </location>
    <ligand>
        <name>K(+)</name>
        <dbReference type="ChEBI" id="CHEBI:29103"/>
    </ligand>
</feature>
<organism evidence="17 18">
    <name type="scientific">Rubrivirga marina</name>
    <dbReference type="NCBI Taxonomy" id="1196024"/>
    <lineage>
        <taxon>Bacteria</taxon>
        <taxon>Pseudomonadati</taxon>
        <taxon>Rhodothermota</taxon>
        <taxon>Rhodothermia</taxon>
        <taxon>Rhodothermales</taxon>
        <taxon>Rubricoccaceae</taxon>
        <taxon>Rubrivirga</taxon>
    </lineage>
</organism>
<comment type="cofactor">
    <cofactor evidence="2">
        <name>K(+)</name>
        <dbReference type="ChEBI" id="CHEBI:29103"/>
    </cofactor>
</comment>
<dbReference type="RefSeq" id="WP_179299511.1">
    <property type="nucleotide sequence ID" value="NZ_MQWD01000001.1"/>
</dbReference>
<keyword evidence="18" id="KW-1185">Reference proteome</keyword>
<comment type="subunit">
    <text evidence="5 16">Homodimer.</text>
</comment>
<reference evidence="17 18" key="1">
    <citation type="submission" date="2016-11" db="EMBL/GenBank/DDBJ databases">
        <title>Study of marine rhodopsin-containing bacteria.</title>
        <authorList>
            <person name="Yoshizawa S."/>
            <person name="Kumagai Y."/>
            <person name="Kogure K."/>
        </authorList>
    </citation>
    <scope>NUCLEOTIDE SEQUENCE [LARGE SCALE GENOMIC DNA]</scope>
    <source>
        <strain evidence="17 18">SAORIC-28</strain>
    </source>
</reference>
<protein>
    <recommendedName>
        <fullName evidence="15 16">Type III pantothenate kinase</fullName>
        <ecNumber evidence="6 16">2.7.1.33</ecNumber>
    </recommendedName>
    <alternativeName>
        <fullName evidence="16">PanK-III</fullName>
    </alternativeName>
    <alternativeName>
        <fullName evidence="16">Pantothenic acid kinase</fullName>
    </alternativeName>
</protein>
<comment type="pathway">
    <text evidence="4 16">Cofactor biosynthesis; coenzyme A biosynthesis; CoA from (R)-pantothenate: step 1/5.</text>
</comment>
<feature type="binding site" evidence="16">
    <location>
        <position position="180"/>
    </location>
    <ligand>
        <name>substrate</name>
    </ligand>
</feature>
<dbReference type="HAMAP" id="MF_01274">
    <property type="entry name" value="Pantothen_kinase_3"/>
    <property type="match status" value="1"/>
</dbReference>
<comment type="subcellular location">
    <subcellularLocation>
        <location evidence="3 16">Cytoplasm</location>
    </subcellularLocation>
</comment>
<evidence type="ECO:0000256" key="3">
    <source>
        <dbReference type="ARBA" id="ARBA00004496"/>
    </source>
</evidence>
<comment type="similarity">
    <text evidence="14 16">Belongs to the type III pantothenate kinase family.</text>
</comment>
<dbReference type="NCBIfam" id="TIGR00671">
    <property type="entry name" value="baf"/>
    <property type="match status" value="1"/>
</dbReference>
<dbReference type="CDD" id="cd24015">
    <property type="entry name" value="ASKHA_NBD_PanK-III"/>
    <property type="match status" value="1"/>
</dbReference>
<keyword evidence="7 16" id="KW-0963">Cytoplasm</keyword>
<keyword evidence="9 16" id="KW-0547">Nucleotide-binding</keyword>
<dbReference type="PANTHER" id="PTHR34265:SF1">
    <property type="entry name" value="TYPE III PANTOTHENATE KINASE"/>
    <property type="match status" value="1"/>
</dbReference>
<dbReference type="InterPro" id="IPR004619">
    <property type="entry name" value="Type_III_PanK"/>
</dbReference>
<dbReference type="UniPathway" id="UPA00241">
    <property type="reaction ID" value="UER00352"/>
</dbReference>
<dbReference type="Pfam" id="PF03309">
    <property type="entry name" value="Pan_kinase"/>
    <property type="match status" value="1"/>
</dbReference>
<keyword evidence="8 16" id="KW-0808">Transferase</keyword>
<keyword evidence="11 16" id="KW-0067">ATP-binding</keyword>
<dbReference type="EMBL" id="MQWD01000001">
    <property type="protein sequence ID" value="PAP76240.1"/>
    <property type="molecule type" value="Genomic_DNA"/>
</dbReference>
<evidence type="ECO:0000256" key="10">
    <source>
        <dbReference type="ARBA" id="ARBA00022777"/>
    </source>
</evidence>
<feature type="binding site" evidence="16">
    <location>
        <begin position="10"/>
        <end position="17"/>
    </location>
    <ligand>
        <name>ATP</name>
        <dbReference type="ChEBI" id="CHEBI:30616"/>
    </ligand>
</feature>
<comment type="function">
    <text evidence="16">Catalyzes the phosphorylation of pantothenate (Pan), the first step in CoA biosynthesis.</text>
</comment>
<evidence type="ECO:0000256" key="7">
    <source>
        <dbReference type="ARBA" id="ARBA00022490"/>
    </source>
</evidence>
<dbReference type="GO" id="GO:0005524">
    <property type="term" value="F:ATP binding"/>
    <property type="evidence" value="ECO:0007669"/>
    <property type="project" value="UniProtKB-UniRule"/>
</dbReference>
<comment type="catalytic activity">
    <reaction evidence="1 16">
        <text>(R)-pantothenate + ATP = (R)-4'-phosphopantothenate + ADP + H(+)</text>
        <dbReference type="Rhea" id="RHEA:16373"/>
        <dbReference type="ChEBI" id="CHEBI:10986"/>
        <dbReference type="ChEBI" id="CHEBI:15378"/>
        <dbReference type="ChEBI" id="CHEBI:29032"/>
        <dbReference type="ChEBI" id="CHEBI:30616"/>
        <dbReference type="ChEBI" id="CHEBI:456216"/>
        <dbReference type="EC" id="2.7.1.33"/>
    </reaction>
</comment>
<comment type="cofactor">
    <cofactor evidence="16">
        <name>NH4(+)</name>
        <dbReference type="ChEBI" id="CHEBI:28938"/>
    </cofactor>
    <cofactor evidence="16">
        <name>K(+)</name>
        <dbReference type="ChEBI" id="CHEBI:29103"/>
    </cofactor>
    <text evidence="16">A monovalent cation. Ammonium or potassium.</text>
</comment>
<keyword evidence="10 16" id="KW-0418">Kinase</keyword>
<accession>A0A271IYN5</accession>
<dbReference type="AlphaFoldDB" id="A0A271IYN5"/>
<dbReference type="GO" id="GO:0005737">
    <property type="term" value="C:cytoplasm"/>
    <property type="evidence" value="ECO:0007669"/>
    <property type="project" value="UniProtKB-SubCell"/>
</dbReference>
<dbReference type="PANTHER" id="PTHR34265">
    <property type="entry name" value="TYPE III PANTOTHENATE KINASE"/>
    <property type="match status" value="1"/>
</dbReference>
<keyword evidence="12 16" id="KW-0630">Potassium</keyword>
<evidence type="ECO:0000256" key="16">
    <source>
        <dbReference type="HAMAP-Rule" id="MF_01274"/>
    </source>
</evidence>
<evidence type="ECO:0000256" key="12">
    <source>
        <dbReference type="ARBA" id="ARBA00022958"/>
    </source>
</evidence>
<dbReference type="GO" id="GO:0015937">
    <property type="term" value="P:coenzyme A biosynthetic process"/>
    <property type="evidence" value="ECO:0007669"/>
    <property type="project" value="UniProtKB-UniRule"/>
</dbReference>
<evidence type="ECO:0000256" key="13">
    <source>
        <dbReference type="ARBA" id="ARBA00022993"/>
    </source>
</evidence>
<dbReference type="EC" id="2.7.1.33" evidence="6 16"/>
<evidence type="ECO:0000256" key="4">
    <source>
        <dbReference type="ARBA" id="ARBA00005225"/>
    </source>
</evidence>
<comment type="caution">
    <text evidence="17">The sequence shown here is derived from an EMBL/GenBank/DDBJ whole genome shotgun (WGS) entry which is preliminary data.</text>
</comment>
<evidence type="ECO:0000256" key="1">
    <source>
        <dbReference type="ARBA" id="ARBA00001206"/>
    </source>
</evidence>
<evidence type="ECO:0000313" key="17">
    <source>
        <dbReference type="EMBL" id="PAP76240.1"/>
    </source>
</evidence>
<proteinExistence type="inferred from homology"/>
<feature type="binding site" evidence="16">
    <location>
        <position position="95"/>
    </location>
    <ligand>
        <name>substrate</name>
    </ligand>
</feature>
<evidence type="ECO:0000256" key="11">
    <source>
        <dbReference type="ARBA" id="ARBA00022840"/>
    </source>
</evidence>
<dbReference type="InterPro" id="IPR043129">
    <property type="entry name" value="ATPase_NBD"/>
</dbReference>
<keyword evidence="16" id="KW-0479">Metal-binding</keyword>
<evidence type="ECO:0000256" key="14">
    <source>
        <dbReference type="ARBA" id="ARBA00038036"/>
    </source>
</evidence>
<keyword evidence="13 16" id="KW-0173">Coenzyme A biosynthesis</keyword>
<feature type="active site" description="Proton acceptor" evidence="16">
    <location>
        <position position="104"/>
    </location>
</feature>
<evidence type="ECO:0000256" key="6">
    <source>
        <dbReference type="ARBA" id="ARBA00012102"/>
    </source>
</evidence>
<evidence type="ECO:0000256" key="5">
    <source>
        <dbReference type="ARBA" id="ARBA00011738"/>
    </source>
</evidence>
<evidence type="ECO:0000256" key="9">
    <source>
        <dbReference type="ARBA" id="ARBA00022741"/>
    </source>
</evidence>